<dbReference type="InterPro" id="IPR046328">
    <property type="entry name" value="ETS_fam"/>
</dbReference>
<dbReference type="GO" id="GO:0043565">
    <property type="term" value="F:sequence-specific DNA binding"/>
    <property type="evidence" value="ECO:0007669"/>
    <property type="project" value="InterPro"/>
</dbReference>
<keyword evidence="3" id="KW-0217">Developmental protein</keyword>
<feature type="region of interest" description="Disordered" evidence="7">
    <location>
        <begin position="108"/>
        <end position="129"/>
    </location>
</feature>
<dbReference type="InterPro" id="IPR036390">
    <property type="entry name" value="WH_DNA-bd_sf"/>
</dbReference>
<dbReference type="EMBL" id="VIIS01002166">
    <property type="protein sequence ID" value="KAF0287771.1"/>
    <property type="molecule type" value="Genomic_DNA"/>
</dbReference>
<evidence type="ECO:0000256" key="1">
    <source>
        <dbReference type="ARBA" id="ARBA00004123"/>
    </source>
</evidence>
<dbReference type="PANTHER" id="PTHR11849:SF191">
    <property type="entry name" value="ECDYSONE-INDUCED PROTEIN 74EF ISOFORM B"/>
    <property type="match status" value="1"/>
</dbReference>
<dbReference type="PANTHER" id="PTHR11849">
    <property type="entry name" value="ETS"/>
    <property type="match status" value="1"/>
</dbReference>
<evidence type="ECO:0000256" key="5">
    <source>
        <dbReference type="ARBA" id="ARBA00023242"/>
    </source>
</evidence>
<gene>
    <name evidence="9" type="primary">Eip74EF</name>
    <name evidence="9" type="ORF">FJT64_013831</name>
</gene>
<evidence type="ECO:0000256" key="7">
    <source>
        <dbReference type="SAM" id="MobiDB-lite"/>
    </source>
</evidence>
<name>A0A6A4VDV0_AMPAM</name>
<keyword evidence="10" id="KW-1185">Reference proteome</keyword>
<dbReference type="InterPro" id="IPR036388">
    <property type="entry name" value="WH-like_DNA-bd_sf"/>
</dbReference>
<keyword evidence="4 6" id="KW-0238">DNA-binding</keyword>
<dbReference type="SUPFAM" id="SSF46785">
    <property type="entry name" value="Winged helix' DNA-binding domain"/>
    <property type="match status" value="1"/>
</dbReference>
<evidence type="ECO:0000256" key="4">
    <source>
        <dbReference type="ARBA" id="ARBA00023125"/>
    </source>
</evidence>
<dbReference type="PROSITE" id="PS50061">
    <property type="entry name" value="ETS_DOMAIN_3"/>
    <property type="match status" value="1"/>
</dbReference>
<dbReference type="GO" id="GO:0000981">
    <property type="term" value="F:DNA-binding transcription factor activity, RNA polymerase II-specific"/>
    <property type="evidence" value="ECO:0007669"/>
    <property type="project" value="TreeGrafter"/>
</dbReference>
<feature type="region of interest" description="Disordered" evidence="7">
    <location>
        <begin position="1"/>
        <end position="26"/>
    </location>
</feature>
<organism evidence="9 10">
    <name type="scientific">Amphibalanus amphitrite</name>
    <name type="common">Striped barnacle</name>
    <name type="synonym">Balanus amphitrite</name>
    <dbReference type="NCBI Taxonomy" id="1232801"/>
    <lineage>
        <taxon>Eukaryota</taxon>
        <taxon>Metazoa</taxon>
        <taxon>Ecdysozoa</taxon>
        <taxon>Arthropoda</taxon>
        <taxon>Crustacea</taxon>
        <taxon>Multicrustacea</taxon>
        <taxon>Cirripedia</taxon>
        <taxon>Thoracica</taxon>
        <taxon>Thoracicalcarea</taxon>
        <taxon>Balanomorpha</taxon>
        <taxon>Balanoidea</taxon>
        <taxon>Balanidae</taxon>
        <taxon>Amphibalaninae</taxon>
        <taxon>Amphibalanus</taxon>
    </lineage>
</organism>
<reference evidence="9 10" key="1">
    <citation type="submission" date="2019-07" db="EMBL/GenBank/DDBJ databases">
        <title>Draft genome assembly of a fouling barnacle, Amphibalanus amphitrite (Darwin, 1854): The first reference genome for Thecostraca.</title>
        <authorList>
            <person name="Kim W."/>
        </authorList>
    </citation>
    <scope>NUCLEOTIDE SEQUENCE [LARGE SCALE GENOMIC DNA]</scope>
    <source>
        <strain evidence="9">SNU_AA5</strain>
        <tissue evidence="9">Soma without cirri and trophi</tissue>
    </source>
</reference>
<dbReference type="SMART" id="SM00413">
    <property type="entry name" value="ETS"/>
    <property type="match status" value="1"/>
</dbReference>
<dbReference type="GO" id="GO:0040034">
    <property type="term" value="P:regulation of development, heterochronic"/>
    <property type="evidence" value="ECO:0007669"/>
    <property type="project" value="UniProtKB-ARBA"/>
</dbReference>
<sequence length="233" mass="25401">MSENPVSVGCLWSPRHSGGLPTPPSVPATVSDSLYGSGAAAAARSPYPVSGSSSVPPSPVALYASSLGLPAPLFGDGPLSLPSPLLGSPPATSPEAMYRAAGAFDFDVNRRRGRRPRPDGSSAPKRKSRDGSSLYLWEFLLNLLQDARYTPSIIKWVNFREHVFKLTDSKAVAGLWGRHKNKPDMNYETMGRAMRYYYQRGILNKVDGQRLVYQFKNVPRDLNDIVEIDCSGT</sequence>
<evidence type="ECO:0000256" key="6">
    <source>
        <dbReference type="RuleBase" id="RU004019"/>
    </source>
</evidence>
<evidence type="ECO:0000256" key="2">
    <source>
        <dbReference type="ARBA" id="ARBA00005562"/>
    </source>
</evidence>
<protein>
    <submittedName>
        <fullName evidence="9">Ecdysone-induced protein 74EF isoform B</fullName>
    </submittedName>
</protein>
<evidence type="ECO:0000313" key="10">
    <source>
        <dbReference type="Proteomes" id="UP000440578"/>
    </source>
</evidence>
<comment type="subcellular location">
    <subcellularLocation>
        <location evidence="1 6">Nucleus</location>
    </subcellularLocation>
</comment>
<dbReference type="Proteomes" id="UP000440578">
    <property type="component" value="Unassembled WGS sequence"/>
</dbReference>
<comment type="similarity">
    <text evidence="2 6">Belongs to the ETS family.</text>
</comment>
<dbReference type="FunFam" id="1.10.10.10:FF:000411">
    <property type="entry name" value="Ecdysone-induced protein 74EF isoform A"/>
    <property type="match status" value="1"/>
</dbReference>
<dbReference type="PRINTS" id="PR00454">
    <property type="entry name" value="ETSDOMAIN"/>
</dbReference>
<evidence type="ECO:0000256" key="3">
    <source>
        <dbReference type="ARBA" id="ARBA00022473"/>
    </source>
</evidence>
<dbReference type="OrthoDB" id="8196042at2759"/>
<proteinExistence type="inferred from homology"/>
<dbReference type="GO" id="GO:0006914">
    <property type="term" value="P:autophagy"/>
    <property type="evidence" value="ECO:0007669"/>
    <property type="project" value="UniProtKB-ARBA"/>
</dbReference>
<dbReference type="AlphaFoldDB" id="A0A6A4VDV0"/>
<dbReference type="GO" id="GO:0030154">
    <property type="term" value="P:cell differentiation"/>
    <property type="evidence" value="ECO:0007669"/>
    <property type="project" value="TreeGrafter"/>
</dbReference>
<feature type="domain" description="ETS" evidence="8">
    <location>
        <begin position="134"/>
        <end position="216"/>
    </location>
</feature>
<evidence type="ECO:0000313" key="9">
    <source>
        <dbReference type="EMBL" id="KAF0287771.1"/>
    </source>
</evidence>
<dbReference type="GO" id="GO:0005634">
    <property type="term" value="C:nucleus"/>
    <property type="evidence" value="ECO:0007669"/>
    <property type="project" value="UniProtKB-SubCell"/>
</dbReference>
<evidence type="ECO:0000259" key="8">
    <source>
        <dbReference type="PROSITE" id="PS50061"/>
    </source>
</evidence>
<dbReference type="InterPro" id="IPR000418">
    <property type="entry name" value="Ets_dom"/>
</dbReference>
<dbReference type="Pfam" id="PF00178">
    <property type="entry name" value="Ets"/>
    <property type="match status" value="1"/>
</dbReference>
<accession>A0A6A4VDV0</accession>
<keyword evidence="5 6" id="KW-0539">Nucleus</keyword>
<dbReference type="Gene3D" id="1.10.10.10">
    <property type="entry name" value="Winged helix-like DNA-binding domain superfamily/Winged helix DNA-binding domain"/>
    <property type="match status" value="1"/>
</dbReference>
<comment type="caution">
    <text evidence="9">The sequence shown here is derived from an EMBL/GenBank/DDBJ whole genome shotgun (WGS) entry which is preliminary data.</text>
</comment>